<dbReference type="STRING" id="4572.M7YQW8"/>
<dbReference type="AlphaFoldDB" id="M7YQW8"/>
<dbReference type="EMBL" id="KD238556">
    <property type="protein sequence ID" value="EMS49832.1"/>
    <property type="molecule type" value="Genomic_DNA"/>
</dbReference>
<dbReference type="eggNOG" id="ENOG502QRKH">
    <property type="taxonomic scope" value="Eukaryota"/>
</dbReference>
<organism evidence="1">
    <name type="scientific">Triticum urartu</name>
    <name type="common">Red wild einkorn</name>
    <name type="synonym">Crithodium urartu</name>
    <dbReference type="NCBI Taxonomy" id="4572"/>
    <lineage>
        <taxon>Eukaryota</taxon>
        <taxon>Viridiplantae</taxon>
        <taxon>Streptophyta</taxon>
        <taxon>Embryophyta</taxon>
        <taxon>Tracheophyta</taxon>
        <taxon>Spermatophyta</taxon>
        <taxon>Magnoliopsida</taxon>
        <taxon>Liliopsida</taxon>
        <taxon>Poales</taxon>
        <taxon>Poaceae</taxon>
        <taxon>BOP clade</taxon>
        <taxon>Pooideae</taxon>
        <taxon>Triticodae</taxon>
        <taxon>Triticeae</taxon>
        <taxon>Triticinae</taxon>
        <taxon>Triticum</taxon>
    </lineage>
</organism>
<gene>
    <name evidence="1" type="ORF">TRIUR3_12212</name>
</gene>
<dbReference type="OMA" id="NDAHHNY"/>
<protein>
    <submittedName>
        <fullName evidence="1">Uncharacterized protein</fullName>
    </submittedName>
</protein>
<dbReference type="InterPro" id="IPR004158">
    <property type="entry name" value="DUF247_pln"/>
</dbReference>
<accession>M7YQW8</accession>
<sequence>MAMRAGNHYKRLQAGQTSSDSDNSCVIEMVQLANDLRGELRALHSTQAQVGDRRPPCPVIIGKVRDQTRNIDNGEYDPDHVAIGPYNYPRPKTQSKSPQLAKEHDKLMSLDKVVTAAKALRPGMTVEVDVYVNELRCLEKSVRDCYGNDFDDMTSEQFVRMLLLDGCYILSRLVGLQLGAQPMDDALGTANAGVLSASRAEALGTANAGSLSAERAEALAVVRDVFYLAENQIPFFVLAKIGELTGLDRNDRVIADIAKYALDLMRIQKYAEAAPAVVPTDPGNLLHLLHMHLKPVAPSASSAATVSGAKRVTVRRWRSATEYYFAGVMFKRRDMSKEGPTRCILDVKLSSGSGTLEVPCLDIDAETWRLLRNLMELEQRNRETVGSHVTAYCVFMSQVACTTKDVELLTKRGIIVHGHGNNDEVAKCFADLCKGIMFDPNDAHHNYLRETCYKLEKRFLSNPRRWMAWLRQKYFNNPWLAVGLLAAVIGLVCGFVQAVYSVLSYKQG</sequence>
<reference evidence="1" key="1">
    <citation type="journal article" date="2013" name="Nature">
        <title>Draft genome of the wheat A-genome progenitor Triticum urartu.</title>
        <authorList>
            <person name="Ling H.Q."/>
            <person name="Zhao S."/>
            <person name="Liu D."/>
            <person name="Wang J."/>
            <person name="Sun H."/>
            <person name="Zhang C."/>
            <person name="Fan H."/>
            <person name="Li D."/>
            <person name="Dong L."/>
            <person name="Tao Y."/>
            <person name="Gao C."/>
            <person name="Wu H."/>
            <person name="Li Y."/>
            <person name="Cui Y."/>
            <person name="Guo X."/>
            <person name="Zheng S."/>
            <person name="Wang B."/>
            <person name="Yu K."/>
            <person name="Liang Q."/>
            <person name="Yang W."/>
            <person name="Lou X."/>
            <person name="Chen J."/>
            <person name="Feng M."/>
            <person name="Jian J."/>
            <person name="Zhang X."/>
            <person name="Luo G."/>
            <person name="Jiang Y."/>
            <person name="Liu J."/>
            <person name="Wang Z."/>
            <person name="Sha Y."/>
            <person name="Zhang B."/>
            <person name="Wu H."/>
            <person name="Tang D."/>
            <person name="Shen Q."/>
            <person name="Xue P."/>
            <person name="Zou S."/>
            <person name="Wang X."/>
            <person name="Liu X."/>
            <person name="Wang F."/>
            <person name="Yang Y."/>
            <person name="An X."/>
            <person name="Dong Z."/>
            <person name="Zhang K."/>
            <person name="Zhang X."/>
            <person name="Luo M.C."/>
            <person name="Dvorak J."/>
            <person name="Tong Y."/>
            <person name="Wang J."/>
            <person name="Yang H."/>
            <person name="Li Z."/>
            <person name="Wang D."/>
            <person name="Zhang A."/>
            <person name="Wang J."/>
        </authorList>
    </citation>
    <scope>NUCLEOTIDE SEQUENCE</scope>
</reference>
<dbReference type="Pfam" id="PF03140">
    <property type="entry name" value="DUF247"/>
    <property type="match status" value="1"/>
</dbReference>
<name>M7YQW8_TRIUA</name>
<dbReference type="PANTHER" id="PTHR31170">
    <property type="entry name" value="BNAC04G53230D PROTEIN"/>
    <property type="match status" value="1"/>
</dbReference>
<proteinExistence type="predicted"/>
<dbReference type="PANTHER" id="PTHR31170:SF18">
    <property type="entry name" value="(WILD MALAYSIAN BANANA) HYPOTHETICAL PROTEIN"/>
    <property type="match status" value="1"/>
</dbReference>
<evidence type="ECO:0000313" key="1">
    <source>
        <dbReference type="EMBL" id="EMS49832.1"/>
    </source>
</evidence>